<geneLocation type="plasmid" evidence="1">
    <name>I</name>
</geneLocation>
<organism evidence="1">
    <name type="scientific">Haloquadratum walsbyi</name>
    <dbReference type="NCBI Taxonomy" id="293091"/>
    <lineage>
        <taxon>Archaea</taxon>
        <taxon>Methanobacteriati</taxon>
        <taxon>Methanobacteriota</taxon>
        <taxon>Stenosarchaea group</taxon>
        <taxon>Halobacteria</taxon>
        <taxon>Halobacteriales</taxon>
        <taxon>Haloferacaceae</taxon>
        <taxon>Haloquadratum</taxon>
    </lineage>
</organism>
<protein>
    <submittedName>
        <fullName evidence="1">Uncharacterized protein F3.2</fullName>
    </submittedName>
</protein>
<dbReference type="AlphaFoldDB" id="A0A445MQG8"/>
<reference evidence="1" key="1">
    <citation type="submission" date="2018-01" db="EMBL/GenBank/DDBJ databases">
        <authorList>
            <person name="Dyall-Smith M."/>
        </authorList>
    </citation>
    <scope>NUCLEOTIDE SEQUENCE [LARGE SCALE GENOMIC DNA]</scope>
    <source>
        <strain evidence="1">Bajool9</strain>
    </source>
</reference>
<sequence length="34" mass="3896">MCLRAQHQNTYRSFARAKILHTISADCCLVRSSN</sequence>
<keyword evidence="1" id="KW-0614">Plasmid</keyword>
<accession>A0A445MQG8</accession>
<dbReference type="EMBL" id="LT984491">
    <property type="protein sequence ID" value="SPC48799.1"/>
    <property type="molecule type" value="Genomic_DNA"/>
</dbReference>
<gene>
    <name evidence="1" type="ORF">BAJOO9_005</name>
</gene>
<evidence type="ECO:0000313" key="1">
    <source>
        <dbReference type="EMBL" id="SPC48799.1"/>
    </source>
</evidence>
<name>A0A445MQG8_9EURY</name>
<proteinExistence type="predicted"/>